<comment type="caution">
    <text evidence="1">Lacks conserved residue(s) required for the propagation of feature annotation.</text>
</comment>
<keyword evidence="1" id="KW-1015">Disulfide bond</keyword>
<organism evidence="4 5">
    <name type="scientific">Steinernema hermaphroditum</name>
    <dbReference type="NCBI Taxonomy" id="289476"/>
    <lineage>
        <taxon>Eukaryota</taxon>
        <taxon>Metazoa</taxon>
        <taxon>Ecdysozoa</taxon>
        <taxon>Nematoda</taxon>
        <taxon>Chromadorea</taxon>
        <taxon>Rhabditida</taxon>
        <taxon>Tylenchina</taxon>
        <taxon>Panagrolaimomorpha</taxon>
        <taxon>Strongyloidoidea</taxon>
        <taxon>Steinernematidae</taxon>
        <taxon>Steinernema</taxon>
    </lineage>
</organism>
<dbReference type="Pfam" id="PF01549">
    <property type="entry name" value="ShK"/>
    <property type="match status" value="4"/>
</dbReference>
<evidence type="ECO:0000313" key="5">
    <source>
        <dbReference type="Proteomes" id="UP001175271"/>
    </source>
</evidence>
<evidence type="ECO:0000259" key="3">
    <source>
        <dbReference type="PROSITE" id="PS51670"/>
    </source>
</evidence>
<dbReference type="SMART" id="SM00254">
    <property type="entry name" value="ShKT"/>
    <property type="match status" value="4"/>
</dbReference>
<feature type="disulfide bond" evidence="1">
    <location>
        <begin position="134"/>
        <end position="168"/>
    </location>
</feature>
<dbReference type="EMBL" id="JAUCMV010000005">
    <property type="protein sequence ID" value="KAK0393513.1"/>
    <property type="molecule type" value="Genomic_DNA"/>
</dbReference>
<keyword evidence="5" id="KW-1185">Reference proteome</keyword>
<dbReference type="AlphaFoldDB" id="A0AA39LDQ5"/>
<dbReference type="PROSITE" id="PS51670">
    <property type="entry name" value="SHKT"/>
    <property type="match status" value="3"/>
</dbReference>
<gene>
    <name evidence="4" type="ORF">QR680_000246</name>
</gene>
<feature type="chain" id="PRO_5041427848" description="ShKT domain-containing protein" evidence="2">
    <location>
        <begin position="22"/>
        <end position="225"/>
    </location>
</feature>
<name>A0AA39LDQ5_9BILA</name>
<dbReference type="Gene3D" id="1.10.10.1940">
    <property type="match status" value="3"/>
</dbReference>
<dbReference type="PANTHER" id="PTHR21724:SF109">
    <property type="entry name" value="SHKT DOMAIN-CONTAINING PROTEIN"/>
    <property type="match status" value="1"/>
</dbReference>
<dbReference type="PANTHER" id="PTHR21724">
    <property type="entry name" value="SHKT DOMAIN-CONTAINING PROTEIN"/>
    <property type="match status" value="1"/>
</dbReference>
<evidence type="ECO:0000256" key="2">
    <source>
        <dbReference type="SAM" id="SignalP"/>
    </source>
</evidence>
<protein>
    <recommendedName>
        <fullName evidence="3">ShKT domain-containing protein</fullName>
    </recommendedName>
</protein>
<dbReference type="Gene3D" id="1.10.10.1870">
    <property type="entry name" value="ShTK domain-like"/>
    <property type="match status" value="1"/>
</dbReference>
<dbReference type="InterPro" id="IPR003582">
    <property type="entry name" value="ShKT_dom"/>
</dbReference>
<keyword evidence="2" id="KW-0732">Signal</keyword>
<feature type="domain" description="ShKT" evidence="3">
    <location>
        <begin position="53"/>
        <end position="90"/>
    </location>
</feature>
<feature type="signal peptide" evidence="2">
    <location>
        <begin position="1"/>
        <end position="21"/>
    </location>
</feature>
<reference evidence="4" key="1">
    <citation type="submission" date="2023-06" db="EMBL/GenBank/DDBJ databases">
        <title>Genomic analysis of the entomopathogenic nematode Steinernema hermaphroditum.</title>
        <authorList>
            <person name="Schwarz E.M."/>
            <person name="Heppert J.K."/>
            <person name="Baniya A."/>
            <person name="Schwartz H.T."/>
            <person name="Tan C.-H."/>
            <person name="Antoshechkin I."/>
            <person name="Sternberg P.W."/>
            <person name="Goodrich-Blair H."/>
            <person name="Dillman A.R."/>
        </authorList>
    </citation>
    <scope>NUCLEOTIDE SEQUENCE</scope>
    <source>
        <strain evidence="4">PS9179</strain>
        <tissue evidence="4">Whole animal</tissue>
    </source>
</reference>
<feature type="domain" description="ShKT" evidence="3">
    <location>
        <begin position="134"/>
        <end position="168"/>
    </location>
</feature>
<evidence type="ECO:0000256" key="1">
    <source>
        <dbReference type="PROSITE-ProRule" id="PRU01005"/>
    </source>
</evidence>
<accession>A0AA39LDQ5</accession>
<comment type="caution">
    <text evidence="4">The sequence shown here is derived from an EMBL/GenBank/DDBJ whole genome shotgun (WGS) entry which is preliminary data.</text>
</comment>
<feature type="domain" description="ShKT" evidence="3">
    <location>
        <begin position="95"/>
        <end position="128"/>
    </location>
</feature>
<evidence type="ECO:0000313" key="4">
    <source>
        <dbReference type="EMBL" id="KAK0393513.1"/>
    </source>
</evidence>
<proteinExistence type="predicted"/>
<dbReference type="Proteomes" id="UP001175271">
    <property type="component" value="Unassembled WGS sequence"/>
</dbReference>
<sequence>MEKTTLIFLIIALALLDHVSTDAPAEEKTTTTTAPITTTTEITTTTYNPAYACENKPGSPVDCEANKAKCTLEQWKRVMTEFCPKTCGLCAPSGCLDKTDCSGMQALCRDFEWVQFMRDQCPATCGFCGGAGGCTDVSSSCARNARFCNDPRFSDFLGKNCARTCNRCGGSGGGGGTGPGGGGGGTSCVDSSNKCVTWGFNGFCSNTFYDEAYKRRMCARTCSLC</sequence>